<dbReference type="GO" id="GO:0005524">
    <property type="term" value="F:ATP binding"/>
    <property type="evidence" value="ECO:0007669"/>
    <property type="project" value="UniProtKB-KW"/>
</dbReference>
<reference evidence="5 6" key="1">
    <citation type="submission" date="2019-03" db="EMBL/GenBank/DDBJ databases">
        <authorList>
            <person name="Jensen L."/>
            <person name="Storgaard J."/>
            <person name="Sulaj E."/>
            <person name="Schramm A."/>
            <person name="Marshall I.P.G."/>
        </authorList>
    </citation>
    <scope>NUCLEOTIDE SEQUENCE [LARGE SCALE GENOMIC DNA]</scope>
    <source>
        <strain evidence="5 6">2017H2G3</strain>
    </source>
</reference>
<dbReference type="Gene3D" id="3.40.50.300">
    <property type="entry name" value="P-loop containing nucleotide triphosphate hydrolases"/>
    <property type="match status" value="1"/>
</dbReference>
<dbReference type="InterPro" id="IPR003593">
    <property type="entry name" value="AAA+_ATPase"/>
</dbReference>
<comment type="caution">
    <text evidence="5">The sequence shown here is derived from an EMBL/GenBank/DDBJ whole genome shotgun (WGS) entry which is preliminary data.</text>
</comment>
<keyword evidence="6" id="KW-1185">Reference proteome</keyword>
<keyword evidence="2" id="KW-0547">Nucleotide-binding</keyword>
<evidence type="ECO:0000256" key="1">
    <source>
        <dbReference type="ARBA" id="ARBA00022448"/>
    </source>
</evidence>
<gene>
    <name evidence="5" type="ORF">E0Y62_15070</name>
</gene>
<proteinExistence type="predicted"/>
<dbReference type="EMBL" id="SJTH01000019">
    <property type="protein sequence ID" value="TCJ03270.1"/>
    <property type="molecule type" value="Genomic_DNA"/>
</dbReference>
<name>A0A4R1AZ14_9BACI</name>
<evidence type="ECO:0000313" key="6">
    <source>
        <dbReference type="Proteomes" id="UP000293846"/>
    </source>
</evidence>
<dbReference type="PANTHER" id="PTHR42711">
    <property type="entry name" value="ABC TRANSPORTER ATP-BINDING PROTEIN"/>
    <property type="match status" value="1"/>
</dbReference>
<evidence type="ECO:0000256" key="2">
    <source>
        <dbReference type="ARBA" id="ARBA00022741"/>
    </source>
</evidence>
<dbReference type="PROSITE" id="PS50893">
    <property type="entry name" value="ABC_TRANSPORTER_2"/>
    <property type="match status" value="1"/>
</dbReference>
<dbReference type="Pfam" id="PF00005">
    <property type="entry name" value="ABC_tran"/>
    <property type="match status" value="1"/>
</dbReference>
<dbReference type="AlphaFoldDB" id="A0A4R1AZ14"/>
<evidence type="ECO:0000259" key="4">
    <source>
        <dbReference type="PROSITE" id="PS50893"/>
    </source>
</evidence>
<dbReference type="RefSeq" id="WP_131237565.1">
    <property type="nucleotide sequence ID" value="NZ_CP183326.1"/>
</dbReference>
<dbReference type="InterPro" id="IPR003439">
    <property type="entry name" value="ABC_transporter-like_ATP-bd"/>
</dbReference>
<dbReference type="Proteomes" id="UP000293846">
    <property type="component" value="Unassembled WGS sequence"/>
</dbReference>
<evidence type="ECO:0000256" key="3">
    <source>
        <dbReference type="ARBA" id="ARBA00022840"/>
    </source>
</evidence>
<dbReference type="OrthoDB" id="9804819at2"/>
<protein>
    <submittedName>
        <fullName evidence="5">ABC transporter ATP-binding protein</fullName>
    </submittedName>
</protein>
<accession>A0A4R1AZ14</accession>
<dbReference type="InterPro" id="IPR050763">
    <property type="entry name" value="ABC_transporter_ATP-binding"/>
</dbReference>
<dbReference type="STRING" id="1742358.GCA_001439605_02484"/>
<dbReference type="SMART" id="SM00382">
    <property type="entry name" value="AAA"/>
    <property type="match status" value="1"/>
</dbReference>
<dbReference type="SUPFAM" id="SSF52540">
    <property type="entry name" value="P-loop containing nucleoside triphosphate hydrolases"/>
    <property type="match status" value="1"/>
</dbReference>
<dbReference type="PANTHER" id="PTHR42711:SF17">
    <property type="entry name" value="ABC TRANSPORTER ATP-BINDING PROTEIN"/>
    <property type="match status" value="1"/>
</dbReference>
<dbReference type="FunFam" id="3.40.50.300:FF:001548">
    <property type="entry name" value="ABC efflux transporter ATP-binding protein"/>
    <property type="match status" value="1"/>
</dbReference>
<keyword evidence="3 5" id="KW-0067">ATP-binding</keyword>
<evidence type="ECO:0000313" key="5">
    <source>
        <dbReference type="EMBL" id="TCJ03270.1"/>
    </source>
</evidence>
<dbReference type="InterPro" id="IPR027417">
    <property type="entry name" value="P-loop_NTPase"/>
</dbReference>
<dbReference type="PROSITE" id="PS00211">
    <property type="entry name" value="ABC_TRANSPORTER_1"/>
    <property type="match status" value="1"/>
</dbReference>
<sequence>MDSIVVLDHVTKTFKNKKAVDHVSFSIKKGEVVAILGPNGAGKTTTIMMMLGLLEPTSGKVRLFTSHPKEKKIRERIGAMLQEVSVIDALKVKEIIQLFRSYYPSPMPFEELVAFTGLSKDDLKRRADKLSGGQKRRLGFALALAGNPDLIFLDEPTVGLDIASRKLFWHTIDELKAQGKTIIFTTHYLQEADDVADRIILFNHGTIIEDGTPVEIKAKLSKQSVSFVESEEISMKELKQLPHVLDVYKRKDRIFVVTDHTDEVIAALFEKKLKISGIQIEQGRLDEAFEQLTENREAM</sequence>
<dbReference type="InterPro" id="IPR017871">
    <property type="entry name" value="ABC_transporter-like_CS"/>
</dbReference>
<organism evidence="5 6">
    <name type="scientific">Cytobacillus praedii</name>
    <dbReference type="NCBI Taxonomy" id="1742358"/>
    <lineage>
        <taxon>Bacteria</taxon>
        <taxon>Bacillati</taxon>
        <taxon>Bacillota</taxon>
        <taxon>Bacilli</taxon>
        <taxon>Bacillales</taxon>
        <taxon>Bacillaceae</taxon>
        <taxon>Cytobacillus</taxon>
    </lineage>
</organism>
<feature type="domain" description="ABC transporter" evidence="4">
    <location>
        <begin position="5"/>
        <end position="229"/>
    </location>
</feature>
<dbReference type="GO" id="GO:0016887">
    <property type="term" value="F:ATP hydrolysis activity"/>
    <property type="evidence" value="ECO:0007669"/>
    <property type="project" value="InterPro"/>
</dbReference>
<dbReference type="CDD" id="cd03230">
    <property type="entry name" value="ABC_DR_subfamily_A"/>
    <property type="match status" value="1"/>
</dbReference>
<keyword evidence="1" id="KW-0813">Transport</keyword>